<keyword evidence="2" id="KW-0238">DNA-binding</keyword>
<dbReference type="InterPro" id="IPR002577">
    <property type="entry name" value="HTH_HxlR"/>
</dbReference>
<dbReference type="SUPFAM" id="SSF46785">
    <property type="entry name" value="Winged helix' DNA-binding domain"/>
    <property type="match status" value="1"/>
</dbReference>
<organism evidence="5 6">
    <name type="scientific">Pseudonocardia broussonetiae</name>
    <dbReference type="NCBI Taxonomy" id="2736640"/>
    <lineage>
        <taxon>Bacteria</taxon>
        <taxon>Bacillati</taxon>
        <taxon>Actinomycetota</taxon>
        <taxon>Actinomycetes</taxon>
        <taxon>Pseudonocardiales</taxon>
        <taxon>Pseudonocardiaceae</taxon>
        <taxon>Pseudonocardia</taxon>
    </lineage>
</organism>
<evidence type="ECO:0000256" key="1">
    <source>
        <dbReference type="ARBA" id="ARBA00023015"/>
    </source>
</evidence>
<accession>A0A6M6JQR8</accession>
<dbReference type="InterPro" id="IPR036388">
    <property type="entry name" value="WH-like_DNA-bd_sf"/>
</dbReference>
<keyword evidence="1" id="KW-0805">Transcription regulation</keyword>
<keyword evidence="3" id="KW-0804">Transcription</keyword>
<dbReference type="KEGG" id="pbro:HOP40_29315"/>
<evidence type="ECO:0000256" key="2">
    <source>
        <dbReference type="ARBA" id="ARBA00023125"/>
    </source>
</evidence>
<dbReference type="Gene3D" id="1.10.10.10">
    <property type="entry name" value="Winged helix-like DNA-binding domain superfamily/Winged helix DNA-binding domain"/>
    <property type="match status" value="1"/>
</dbReference>
<evidence type="ECO:0000313" key="5">
    <source>
        <dbReference type="EMBL" id="QJY49347.1"/>
    </source>
</evidence>
<dbReference type="EMBL" id="CP053564">
    <property type="protein sequence ID" value="QJY49347.1"/>
    <property type="molecule type" value="Genomic_DNA"/>
</dbReference>
<name>A0A6M6JQR8_9PSEU</name>
<dbReference type="Proteomes" id="UP000505377">
    <property type="component" value="Chromosome"/>
</dbReference>
<protein>
    <submittedName>
        <fullName evidence="5">Helix-turn-helix transcriptional regulator</fullName>
    </submittedName>
</protein>
<dbReference type="RefSeq" id="WP_172164875.1">
    <property type="nucleotide sequence ID" value="NZ_CP053564.1"/>
</dbReference>
<keyword evidence="6" id="KW-1185">Reference proteome</keyword>
<sequence length="155" mass="17375">MDTGHDLDRSDCSIGRSLDLLGEKWTFLVVREAWYGVARFAEFQERLGCARNLLADRLHMLVAEGVLTTEPYREPGSRTRQRYLLTPKGQELLPVLVALREWGDRHLAGPDGPPVRLDHRDCGGRVTLQLRCSEDHLVEGVDDLVPATDRLSSAG</sequence>
<evidence type="ECO:0000256" key="3">
    <source>
        <dbReference type="ARBA" id="ARBA00023163"/>
    </source>
</evidence>
<evidence type="ECO:0000259" key="4">
    <source>
        <dbReference type="PROSITE" id="PS51118"/>
    </source>
</evidence>
<dbReference type="PANTHER" id="PTHR33204">
    <property type="entry name" value="TRANSCRIPTIONAL REGULATOR, MARR FAMILY"/>
    <property type="match status" value="1"/>
</dbReference>
<dbReference type="Pfam" id="PF01638">
    <property type="entry name" value="HxlR"/>
    <property type="match status" value="1"/>
</dbReference>
<dbReference type="PROSITE" id="PS51118">
    <property type="entry name" value="HTH_HXLR"/>
    <property type="match status" value="1"/>
</dbReference>
<dbReference type="GO" id="GO:0003677">
    <property type="term" value="F:DNA binding"/>
    <property type="evidence" value="ECO:0007669"/>
    <property type="project" value="UniProtKB-KW"/>
</dbReference>
<dbReference type="AlphaFoldDB" id="A0A6M6JQR8"/>
<gene>
    <name evidence="5" type="ORF">HOP40_29315</name>
</gene>
<reference evidence="5 6" key="1">
    <citation type="submission" date="2020-05" db="EMBL/GenBank/DDBJ databases">
        <authorList>
            <person name="Mo P."/>
        </authorList>
    </citation>
    <scope>NUCLEOTIDE SEQUENCE [LARGE SCALE GENOMIC DNA]</scope>
    <source>
        <strain evidence="5 6">Gen01</strain>
    </source>
</reference>
<evidence type="ECO:0000313" key="6">
    <source>
        <dbReference type="Proteomes" id="UP000505377"/>
    </source>
</evidence>
<proteinExistence type="predicted"/>
<feature type="domain" description="HTH hxlR-type" evidence="4">
    <location>
        <begin position="12"/>
        <end position="111"/>
    </location>
</feature>
<dbReference type="PANTHER" id="PTHR33204:SF18">
    <property type="entry name" value="TRANSCRIPTIONAL REGULATORY PROTEIN"/>
    <property type="match status" value="1"/>
</dbReference>
<dbReference type="InterPro" id="IPR036390">
    <property type="entry name" value="WH_DNA-bd_sf"/>
</dbReference>